<name>A0ABX7TGZ6_9GAMM</name>
<evidence type="ECO:0000313" key="2">
    <source>
        <dbReference type="Proteomes" id="UP000663954"/>
    </source>
</evidence>
<dbReference type="EMBL" id="CP071770">
    <property type="protein sequence ID" value="QTD62955.1"/>
    <property type="molecule type" value="Genomic_DNA"/>
</dbReference>
<evidence type="ECO:0000313" key="1">
    <source>
        <dbReference type="EMBL" id="QTD62955.1"/>
    </source>
</evidence>
<organism evidence="1 2">
    <name type="scientific">Acinetobacter towneri</name>
    <dbReference type="NCBI Taxonomy" id="202956"/>
    <lineage>
        <taxon>Bacteria</taxon>
        <taxon>Pseudomonadati</taxon>
        <taxon>Pseudomonadota</taxon>
        <taxon>Gammaproteobacteria</taxon>
        <taxon>Moraxellales</taxon>
        <taxon>Moraxellaceae</taxon>
        <taxon>Acinetobacter</taxon>
    </lineage>
</organism>
<protein>
    <submittedName>
        <fullName evidence="1">Uncharacterized protein</fullName>
    </submittedName>
</protein>
<proteinExistence type="predicted"/>
<gene>
    <name evidence="1" type="ORF">J4G45_06195</name>
</gene>
<sequence length="115" mass="12011">MMNAVQSNAEAKGNAKTVRSVARVEAEKLKRQGKANASSARAAAAENGLDVDVGAAAMIQDEHMGDAEYNAAIAISDAENNARNIRRAGKMQRNNYGMQAASSFISAGAKAAGWK</sequence>
<dbReference type="Proteomes" id="UP000663954">
    <property type="component" value="Chromosome"/>
</dbReference>
<accession>A0ABX7TGZ6</accession>
<reference evidence="1 2" key="1">
    <citation type="journal article" date="2020" name="Front. Cell. Infect. Microbiol.">
        <title>Characterization of Three Porcine Acinetobacter towneri Strains Co-Harboring tet(X3) and bla OXA-58.</title>
        <authorList>
            <person name="Ma J."/>
            <person name="Wang J."/>
            <person name="Feng J."/>
            <person name="Liu Y."/>
            <person name="Yang B."/>
            <person name="Li R."/>
            <person name="Bai L."/>
            <person name="He T."/>
            <person name="Wang X."/>
            <person name="Yang Z."/>
        </authorList>
    </citation>
    <scope>NUCLEOTIDE SEQUENCE [LARGE SCALE GENOMIC DNA]</scope>
    <source>
        <strain evidence="1 2">GX5</strain>
    </source>
</reference>
<keyword evidence="2" id="KW-1185">Reference proteome</keyword>